<keyword evidence="5" id="KW-1185">Reference proteome</keyword>
<dbReference type="Pfam" id="PF01246">
    <property type="entry name" value="Ribosomal_L24e"/>
    <property type="match status" value="1"/>
</dbReference>
<reference evidence="4" key="1">
    <citation type="submission" date="2020-06" db="EMBL/GenBank/DDBJ databases">
        <title>Draft genome of Bugula neritina, a colonial animal packing powerful symbionts and potential medicines.</title>
        <authorList>
            <person name="Rayko M."/>
        </authorList>
    </citation>
    <scope>NUCLEOTIDE SEQUENCE [LARGE SCALE GENOMIC DNA]</scope>
    <source>
        <strain evidence="4">Kwan_BN1</strain>
    </source>
</reference>
<accession>A0A7J7JGU3</accession>
<dbReference type="InterPro" id="IPR000988">
    <property type="entry name" value="Ribosomal_eL24-rel_N"/>
</dbReference>
<dbReference type="Proteomes" id="UP000593567">
    <property type="component" value="Unassembled WGS sequence"/>
</dbReference>
<proteinExistence type="inferred from homology"/>
<dbReference type="OrthoDB" id="10262490at2759"/>
<feature type="domain" description="Large ribosomal subunit protein eL24-related N-terminal" evidence="3">
    <location>
        <begin position="11"/>
        <end position="46"/>
    </location>
</feature>
<evidence type="ECO:0000313" key="4">
    <source>
        <dbReference type="EMBL" id="KAF6025460.1"/>
    </source>
</evidence>
<gene>
    <name evidence="4" type="ORF">EB796_016236</name>
</gene>
<dbReference type="GO" id="GO:0005730">
    <property type="term" value="C:nucleolus"/>
    <property type="evidence" value="ECO:0007669"/>
    <property type="project" value="TreeGrafter"/>
</dbReference>
<dbReference type="InterPro" id="IPR038630">
    <property type="entry name" value="L24e/L24_sf"/>
</dbReference>
<evidence type="ECO:0000313" key="5">
    <source>
        <dbReference type="Proteomes" id="UP000593567"/>
    </source>
</evidence>
<dbReference type="GO" id="GO:0042273">
    <property type="term" value="P:ribosomal large subunit biogenesis"/>
    <property type="evidence" value="ECO:0007669"/>
    <property type="project" value="TreeGrafter"/>
</dbReference>
<sequence>MQVGLRAKPDLFCRGKCHKAFKRKKNPRKTRWTKAYRKTNGKELTVDPAFEFEKRRHVPVKYDRAMWQNTVEAMKRVEEIRVKRQNQYILNRLKVGKKLRKADDVKVYNTQIHLIQSPAATKKGKAFVEIEEDLSDEDMDAEEAEEIVL</sequence>
<dbReference type="GO" id="GO:0003735">
    <property type="term" value="F:structural constituent of ribosome"/>
    <property type="evidence" value="ECO:0007669"/>
    <property type="project" value="InterPro"/>
</dbReference>
<dbReference type="Gene3D" id="2.30.170.20">
    <property type="entry name" value="Ribosomal protein L24e"/>
    <property type="match status" value="1"/>
</dbReference>
<comment type="caution">
    <text evidence="4">The sequence shown here is derived from an EMBL/GenBank/DDBJ whole genome shotgun (WGS) entry which is preliminary data.</text>
</comment>
<organism evidence="4 5">
    <name type="scientific">Bugula neritina</name>
    <name type="common">Brown bryozoan</name>
    <name type="synonym">Sertularia neritina</name>
    <dbReference type="NCBI Taxonomy" id="10212"/>
    <lineage>
        <taxon>Eukaryota</taxon>
        <taxon>Metazoa</taxon>
        <taxon>Spiralia</taxon>
        <taxon>Lophotrochozoa</taxon>
        <taxon>Bryozoa</taxon>
        <taxon>Gymnolaemata</taxon>
        <taxon>Cheilostomatida</taxon>
        <taxon>Flustrina</taxon>
        <taxon>Buguloidea</taxon>
        <taxon>Bugulidae</taxon>
        <taxon>Bugula</taxon>
    </lineage>
</organism>
<dbReference type="PANTHER" id="PTHR10792">
    <property type="entry name" value="60S RIBOSOMAL PROTEIN L24"/>
    <property type="match status" value="1"/>
</dbReference>
<evidence type="ECO:0000256" key="2">
    <source>
        <dbReference type="ARBA" id="ARBA00039784"/>
    </source>
</evidence>
<comment type="similarity">
    <text evidence="1">Belongs to the eukaryotic ribosomal protein eL24 family.</text>
</comment>
<dbReference type="AlphaFoldDB" id="A0A7J7JGU3"/>
<evidence type="ECO:0000256" key="1">
    <source>
        <dbReference type="ARBA" id="ARBA00005647"/>
    </source>
</evidence>
<dbReference type="EMBL" id="VXIV02002458">
    <property type="protein sequence ID" value="KAF6025460.1"/>
    <property type="molecule type" value="Genomic_DNA"/>
</dbReference>
<protein>
    <recommendedName>
        <fullName evidence="2">Probable ribosome biogenesis protein RLP24</fullName>
    </recommendedName>
</protein>
<evidence type="ECO:0000259" key="3">
    <source>
        <dbReference type="Pfam" id="PF01246"/>
    </source>
</evidence>
<dbReference type="PANTHER" id="PTHR10792:SF8">
    <property type="entry name" value="RIBOSOME BIOGENESIS PROTEIN RLP24-RELATED"/>
    <property type="match status" value="1"/>
</dbReference>
<name>A0A7J7JGU3_BUGNE</name>
<dbReference type="SUPFAM" id="SSF57716">
    <property type="entry name" value="Glucocorticoid receptor-like (DNA-binding domain)"/>
    <property type="match status" value="1"/>
</dbReference>
<dbReference type="InterPro" id="IPR056366">
    <property type="entry name" value="Ribosomal_eL24"/>
</dbReference>